<dbReference type="PROSITE" id="PS51257">
    <property type="entry name" value="PROKAR_LIPOPROTEIN"/>
    <property type="match status" value="1"/>
</dbReference>
<feature type="signal peptide" evidence="2">
    <location>
        <begin position="1"/>
        <end position="19"/>
    </location>
</feature>
<dbReference type="RefSeq" id="WP_004901428.1">
    <property type="nucleotide sequence ID" value="NZ_BBTI01000009.1"/>
</dbReference>
<evidence type="ECO:0000313" key="3">
    <source>
        <dbReference type="EMBL" id="ESK51740.1"/>
    </source>
</evidence>
<comment type="caution">
    <text evidence="3">The sequence shown here is derived from an EMBL/GenBank/DDBJ whole genome shotgun (WGS) entry which is preliminary data.</text>
</comment>
<dbReference type="HOGENOM" id="CLU_188112_0_0_6"/>
<evidence type="ECO:0008006" key="5">
    <source>
        <dbReference type="Google" id="ProtNLM"/>
    </source>
</evidence>
<evidence type="ECO:0000313" key="4">
    <source>
        <dbReference type="Proteomes" id="UP000018418"/>
    </source>
</evidence>
<feature type="chain" id="PRO_5004712361" description="Lipoprotein" evidence="2">
    <location>
        <begin position="20"/>
        <end position="79"/>
    </location>
</feature>
<sequence>MKKQLIIALVCLASLAFTACSKKSEEAKTGQASVIVSEDDKPTTPEQQAQINALDKPVLDEKNTDVKDADAPVSDAKAQ</sequence>
<feature type="compositionally biased region" description="Basic and acidic residues" evidence="1">
    <location>
        <begin position="57"/>
        <end position="70"/>
    </location>
</feature>
<name>V2USW9_9GAMM</name>
<dbReference type="PATRIC" id="fig|1341683.3.peg.1158"/>
<evidence type="ECO:0000256" key="1">
    <source>
        <dbReference type="SAM" id="MobiDB-lite"/>
    </source>
</evidence>
<proteinExistence type="predicted"/>
<keyword evidence="2" id="KW-0732">Signal</keyword>
<evidence type="ECO:0000256" key="2">
    <source>
        <dbReference type="SAM" id="SignalP"/>
    </source>
</evidence>
<protein>
    <recommendedName>
        <fullName evidence="5">Lipoprotein</fullName>
    </recommendedName>
</protein>
<reference evidence="3 4" key="1">
    <citation type="submission" date="2013-10" db="EMBL/GenBank/DDBJ databases">
        <title>The Genome Sequence of Acinetobacter brisouii CIP 110357.</title>
        <authorList>
            <consortium name="The Broad Institute Genomics Platform"/>
            <consortium name="The Broad Institute Genome Sequencing Center for Infectious Disease"/>
            <person name="Cerqueira G."/>
            <person name="Feldgarden M."/>
            <person name="Courvalin P."/>
            <person name="Grillot-Courvalin C."/>
            <person name="Clermont D."/>
            <person name="Rocha E."/>
            <person name="Yoon E.-J."/>
            <person name="Nemec A."/>
            <person name="Young S.K."/>
            <person name="Zeng Q."/>
            <person name="Gargeya S."/>
            <person name="Fitzgerald M."/>
            <person name="Abouelleil A."/>
            <person name="Alvarado L."/>
            <person name="Berlin A.M."/>
            <person name="Chapman S.B."/>
            <person name="Gainer-Dewar J."/>
            <person name="Goldberg J."/>
            <person name="Gnerre S."/>
            <person name="Griggs A."/>
            <person name="Gujja S."/>
            <person name="Hansen M."/>
            <person name="Howarth C."/>
            <person name="Imamovic A."/>
            <person name="Ireland A."/>
            <person name="Larimer J."/>
            <person name="McCowan C."/>
            <person name="Murphy C."/>
            <person name="Pearson M."/>
            <person name="Poon T.W."/>
            <person name="Priest M."/>
            <person name="Roberts A."/>
            <person name="Saif S."/>
            <person name="Shea T."/>
            <person name="Sykes S."/>
            <person name="Wortman J."/>
            <person name="Nusbaum C."/>
            <person name="Birren B."/>
        </authorList>
    </citation>
    <scope>NUCLEOTIDE SEQUENCE [LARGE SCALE GENOMIC DNA]</scope>
    <source>
        <strain evidence="3 4">CIP 110357</strain>
    </source>
</reference>
<keyword evidence="4" id="KW-1185">Reference proteome</keyword>
<feature type="region of interest" description="Disordered" evidence="1">
    <location>
        <begin position="26"/>
        <end position="79"/>
    </location>
</feature>
<dbReference type="STRING" id="396323.VH98_03780"/>
<gene>
    <name evidence="3" type="ORF">P255_01169</name>
</gene>
<dbReference type="AlphaFoldDB" id="V2USW9"/>
<dbReference type="Proteomes" id="UP000018418">
    <property type="component" value="Unassembled WGS sequence"/>
</dbReference>
<dbReference type="OrthoDB" id="6713469at2"/>
<organism evidence="3 4">
    <name type="scientific">Acinetobacter brisouii CIP 110357</name>
    <dbReference type="NCBI Taxonomy" id="1341683"/>
    <lineage>
        <taxon>Bacteria</taxon>
        <taxon>Pseudomonadati</taxon>
        <taxon>Pseudomonadota</taxon>
        <taxon>Gammaproteobacteria</taxon>
        <taxon>Moraxellales</taxon>
        <taxon>Moraxellaceae</taxon>
        <taxon>Acinetobacter</taxon>
    </lineage>
</organism>
<dbReference type="EMBL" id="AYEU01000005">
    <property type="protein sequence ID" value="ESK51740.1"/>
    <property type="molecule type" value="Genomic_DNA"/>
</dbReference>
<accession>V2USW9</accession>